<feature type="domain" description="Alpha 1,4-glycosyltransferase" evidence="7">
    <location>
        <begin position="217"/>
        <end position="341"/>
    </location>
</feature>
<keyword evidence="6" id="KW-0472">Membrane</keyword>
<dbReference type="Proteomes" id="UP000030765">
    <property type="component" value="Unassembled WGS sequence"/>
</dbReference>
<dbReference type="Pfam" id="PF04488">
    <property type="entry name" value="Gly_transf_sug"/>
    <property type="match status" value="1"/>
</dbReference>
<dbReference type="InterPro" id="IPR051981">
    <property type="entry name" value="Glycosyltransf_32"/>
</dbReference>
<dbReference type="AlphaFoldDB" id="A0A084W4U0"/>
<dbReference type="EnsemblMetazoa" id="ASIC013070-RA">
    <property type="protein sequence ID" value="ASIC013070-PA"/>
    <property type="gene ID" value="ASIC013070"/>
</dbReference>
<evidence type="ECO:0000256" key="5">
    <source>
        <dbReference type="ARBA" id="ARBA00023034"/>
    </source>
</evidence>
<keyword evidence="3" id="KW-0328">Glycosyltransferase</keyword>
<dbReference type="VEuPathDB" id="VectorBase:ASIS005898"/>
<dbReference type="EMBL" id="KE525299">
    <property type="protein sequence ID" value="KFB45234.1"/>
    <property type="molecule type" value="Genomic_DNA"/>
</dbReference>
<evidence type="ECO:0000256" key="4">
    <source>
        <dbReference type="ARBA" id="ARBA00022679"/>
    </source>
</evidence>
<evidence type="ECO:0000256" key="2">
    <source>
        <dbReference type="ARBA" id="ARBA00009003"/>
    </source>
</evidence>
<comment type="similarity">
    <text evidence="2">Belongs to the glycosyltransferase 32 family.</text>
</comment>
<keyword evidence="5" id="KW-0333">Golgi apparatus</keyword>
<dbReference type="PANTHER" id="PTHR12042">
    <property type="entry name" value="LACTOSYLCERAMIDE 4-ALPHA-GALACTOSYLTRANSFERASE ALPHA- 1,4-GALACTOSYLTRANSFERASE"/>
    <property type="match status" value="1"/>
</dbReference>
<protein>
    <submittedName>
        <fullName evidence="8">AGAP008261-PA-like protein</fullName>
    </submittedName>
    <submittedName>
        <fullName evidence="9">Alpha-1,4-N-acetylglucosaminyltransferase</fullName>
    </submittedName>
</protein>
<evidence type="ECO:0000313" key="9">
    <source>
        <dbReference type="EnsemblMetazoa" id="ASIC013070-PA"/>
    </source>
</evidence>
<accession>A0A084W4U0</accession>
<dbReference type="PANTHER" id="PTHR12042:SF21">
    <property type="entry name" value="ALPHA1,4-GALACTOSYLTRANSFERASE 1-RELATED"/>
    <property type="match status" value="1"/>
</dbReference>
<dbReference type="Pfam" id="PF04572">
    <property type="entry name" value="Gb3_synth"/>
    <property type="match status" value="1"/>
</dbReference>
<dbReference type="GO" id="GO:0035248">
    <property type="term" value="F:alpha-1,4-N-acetylgalactosaminyltransferase activity"/>
    <property type="evidence" value="ECO:0007669"/>
    <property type="project" value="TreeGrafter"/>
</dbReference>
<dbReference type="OMA" id="MTVHMLH"/>
<dbReference type="GO" id="GO:0000139">
    <property type="term" value="C:Golgi membrane"/>
    <property type="evidence" value="ECO:0007669"/>
    <property type="project" value="UniProtKB-SubCell"/>
</dbReference>
<keyword evidence="10" id="KW-1185">Reference proteome</keyword>
<dbReference type="STRING" id="74873.A0A084W4U0"/>
<organism evidence="8">
    <name type="scientific">Anopheles sinensis</name>
    <name type="common">Mosquito</name>
    <dbReference type="NCBI Taxonomy" id="74873"/>
    <lineage>
        <taxon>Eukaryota</taxon>
        <taxon>Metazoa</taxon>
        <taxon>Ecdysozoa</taxon>
        <taxon>Arthropoda</taxon>
        <taxon>Hexapoda</taxon>
        <taxon>Insecta</taxon>
        <taxon>Pterygota</taxon>
        <taxon>Neoptera</taxon>
        <taxon>Endopterygota</taxon>
        <taxon>Diptera</taxon>
        <taxon>Nematocera</taxon>
        <taxon>Culicoidea</taxon>
        <taxon>Culicidae</taxon>
        <taxon>Anophelinae</taxon>
        <taxon>Anopheles</taxon>
    </lineage>
</organism>
<name>A0A084W4U0_ANOSI</name>
<evidence type="ECO:0000313" key="10">
    <source>
        <dbReference type="Proteomes" id="UP000030765"/>
    </source>
</evidence>
<reference evidence="8 10" key="1">
    <citation type="journal article" date="2014" name="BMC Genomics">
        <title>Genome sequence of Anopheles sinensis provides insight into genetics basis of mosquito competence for malaria parasites.</title>
        <authorList>
            <person name="Zhou D."/>
            <person name="Zhang D."/>
            <person name="Ding G."/>
            <person name="Shi L."/>
            <person name="Hou Q."/>
            <person name="Ye Y."/>
            <person name="Xu Y."/>
            <person name="Zhou H."/>
            <person name="Xiong C."/>
            <person name="Li S."/>
            <person name="Yu J."/>
            <person name="Hong S."/>
            <person name="Yu X."/>
            <person name="Zou P."/>
            <person name="Chen C."/>
            <person name="Chang X."/>
            <person name="Wang W."/>
            <person name="Lv Y."/>
            <person name="Sun Y."/>
            <person name="Ma L."/>
            <person name="Shen B."/>
            <person name="Zhu C."/>
        </authorList>
    </citation>
    <scope>NUCLEOTIDE SEQUENCE [LARGE SCALE GENOMIC DNA]</scope>
</reference>
<dbReference type="VEuPathDB" id="VectorBase:ASIC013070"/>
<reference evidence="9" key="2">
    <citation type="submission" date="2020-05" db="UniProtKB">
        <authorList>
            <consortium name="EnsemblMetazoa"/>
        </authorList>
    </citation>
    <scope>IDENTIFICATION</scope>
</reference>
<evidence type="ECO:0000259" key="7">
    <source>
        <dbReference type="Pfam" id="PF04572"/>
    </source>
</evidence>
<evidence type="ECO:0000256" key="3">
    <source>
        <dbReference type="ARBA" id="ARBA00022676"/>
    </source>
</evidence>
<dbReference type="GO" id="GO:0006688">
    <property type="term" value="P:glycosphingolipid biosynthetic process"/>
    <property type="evidence" value="ECO:0007669"/>
    <property type="project" value="TreeGrafter"/>
</dbReference>
<comment type="subcellular location">
    <subcellularLocation>
        <location evidence="1">Golgi apparatus membrane</location>
        <topology evidence="1">Single-pass type II membrane protein</topology>
    </subcellularLocation>
</comment>
<gene>
    <name evidence="8" type="ORF">ZHAS_00013070</name>
</gene>
<keyword evidence="4" id="KW-0808">Transferase</keyword>
<evidence type="ECO:0000256" key="6">
    <source>
        <dbReference type="ARBA" id="ARBA00023136"/>
    </source>
</evidence>
<dbReference type="EMBL" id="ATLV01020383">
    <property type="status" value="NOT_ANNOTATED_CDS"/>
    <property type="molecule type" value="Genomic_DNA"/>
</dbReference>
<dbReference type="InterPro" id="IPR007577">
    <property type="entry name" value="GlycoTrfase_DXD_sugar-bd_CS"/>
</dbReference>
<dbReference type="InterPro" id="IPR007652">
    <property type="entry name" value="A1-4-GlycosylTfrase_dom"/>
</dbReference>
<proteinExistence type="inferred from homology"/>
<dbReference type="OrthoDB" id="7843114at2759"/>
<sequence length="347" mass="39598">MFSSRVSYYLRLAALALAIVLFFRTLFKGRHDAPTFADEPIKSAKFLQPFVDGDELLKYRNVYFIESSSPFRSVVRIEARQACAIEAAARANPRKNIIVLLAAWIDFTEADRLHIPDLSRLTGFRNVHFRWLDLEHFALGTPVDSVIKSDQLYSRPDGEAFLSEILRMVLLYKYGGIYLDLDVVTRASLDLYHPNFFGALSMTSADTSVMGLQRGDYGQRFALDYLEDVKYFHEVGENRNGTTLLTNKLLQVCEKVTVLEIVEHGCFSRLDVHRQHAFHPFDASNINVMFDSEALDVAKKMMADSMTVHMLHNYSRKLKSDSNGETGYEMLASTYCPNVYYANEGEF</sequence>
<dbReference type="InterPro" id="IPR029044">
    <property type="entry name" value="Nucleotide-diphossugar_trans"/>
</dbReference>
<evidence type="ECO:0000256" key="1">
    <source>
        <dbReference type="ARBA" id="ARBA00004323"/>
    </source>
</evidence>
<evidence type="ECO:0000313" key="8">
    <source>
        <dbReference type="EMBL" id="KFB45234.1"/>
    </source>
</evidence>
<dbReference type="SUPFAM" id="SSF53448">
    <property type="entry name" value="Nucleotide-diphospho-sugar transferases"/>
    <property type="match status" value="1"/>
</dbReference>
<dbReference type="Gene3D" id="3.90.550.20">
    <property type="match status" value="1"/>
</dbReference>